<keyword evidence="2" id="KW-0396">Initiation factor</keyword>
<dbReference type="Proteomes" id="UP000485058">
    <property type="component" value="Unassembled WGS sequence"/>
</dbReference>
<dbReference type="EMBL" id="BLLF01000442">
    <property type="protein sequence ID" value="GFH11849.1"/>
    <property type="molecule type" value="Genomic_DNA"/>
</dbReference>
<dbReference type="GO" id="GO:0003723">
    <property type="term" value="F:RNA binding"/>
    <property type="evidence" value="ECO:0007669"/>
    <property type="project" value="UniProtKB-KW"/>
</dbReference>
<name>A0A699YZ26_HAELA</name>
<dbReference type="InterPro" id="IPR013979">
    <property type="entry name" value="TIF_beta_prop-like"/>
</dbReference>
<proteinExistence type="predicted"/>
<keyword evidence="1" id="KW-0963">Cytoplasm</keyword>
<dbReference type="PANTHER" id="PTHR14068">
    <property type="entry name" value="EUKARYOTIC TRANSLATION INITIATION FACTOR 3 EIF3 -RELATED"/>
    <property type="match status" value="1"/>
</dbReference>
<evidence type="ECO:0000313" key="7">
    <source>
        <dbReference type="Proteomes" id="UP000485058"/>
    </source>
</evidence>
<keyword evidence="7" id="KW-1185">Reference proteome</keyword>
<dbReference type="PANTHER" id="PTHR14068:SF0">
    <property type="entry name" value="EUKARYOTIC TRANSLATION INITIATION FACTOR 3 SUBUNIT B"/>
    <property type="match status" value="1"/>
</dbReference>
<evidence type="ECO:0000256" key="4">
    <source>
        <dbReference type="ARBA" id="ARBA00022917"/>
    </source>
</evidence>
<reference evidence="6 7" key="1">
    <citation type="submission" date="2020-02" db="EMBL/GenBank/DDBJ databases">
        <title>Draft genome sequence of Haematococcus lacustris strain NIES-144.</title>
        <authorList>
            <person name="Morimoto D."/>
            <person name="Nakagawa S."/>
            <person name="Yoshida T."/>
            <person name="Sawayama S."/>
        </authorList>
    </citation>
    <scope>NUCLEOTIDE SEQUENCE [LARGE SCALE GENOMIC DNA]</scope>
    <source>
        <strain evidence="6 7">NIES-144</strain>
    </source>
</reference>
<evidence type="ECO:0000313" key="6">
    <source>
        <dbReference type="EMBL" id="GFH11849.1"/>
    </source>
</evidence>
<evidence type="ECO:0000256" key="2">
    <source>
        <dbReference type="ARBA" id="ARBA00022540"/>
    </source>
</evidence>
<evidence type="ECO:0000259" key="5">
    <source>
        <dbReference type="Pfam" id="PF08662"/>
    </source>
</evidence>
<dbReference type="GO" id="GO:0005852">
    <property type="term" value="C:eukaryotic translation initiation factor 3 complex"/>
    <property type="evidence" value="ECO:0007669"/>
    <property type="project" value="InterPro"/>
</dbReference>
<dbReference type="Pfam" id="PF08662">
    <property type="entry name" value="eIF2A"/>
    <property type="match status" value="1"/>
</dbReference>
<dbReference type="GO" id="GO:0003743">
    <property type="term" value="F:translation initiation factor activity"/>
    <property type="evidence" value="ECO:0007669"/>
    <property type="project" value="UniProtKB-KW"/>
</dbReference>
<sequence length="210" mass="24599">MRDDKGRLAVRHVTTLANRACTQGRNLLLVGLKTFNGQLEFYSVDEQEVLATAEHFMASHIEWDPTGRYVATTAVGLQTDNSFRIWSFQGRLLFEAAKDKLSQFNWRPRLPNLLSPEKEAELLKNLKQYTKKYDEEDEALLLQADADVLQERQKSMDEWKAYMARRSEHIKLLDGFKREMYGPRYDEKPYTLETVTMEQVIETKEEPYKP</sequence>
<dbReference type="AlphaFoldDB" id="A0A699YZ26"/>
<feature type="domain" description="Translation initiation factor beta propellor-like" evidence="5">
    <location>
        <begin position="23"/>
        <end position="103"/>
    </location>
</feature>
<dbReference type="InterPro" id="IPR011400">
    <property type="entry name" value="EIF3B"/>
</dbReference>
<keyword evidence="3" id="KW-0694">RNA-binding</keyword>
<accession>A0A699YZ26</accession>
<comment type="caution">
    <text evidence="6">The sequence shown here is derived from an EMBL/GenBank/DDBJ whole genome shotgun (WGS) entry which is preliminary data.</text>
</comment>
<gene>
    <name evidence="6" type="ORF">HaLaN_07419</name>
</gene>
<protein>
    <submittedName>
        <fullName evidence="6">eIF3 p110</fullName>
    </submittedName>
</protein>
<evidence type="ECO:0000256" key="1">
    <source>
        <dbReference type="ARBA" id="ARBA00022490"/>
    </source>
</evidence>
<keyword evidence="4" id="KW-0648">Protein biosynthesis</keyword>
<organism evidence="6 7">
    <name type="scientific">Haematococcus lacustris</name>
    <name type="common">Green alga</name>
    <name type="synonym">Haematococcus pluvialis</name>
    <dbReference type="NCBI Taxonomy" id="44745"/>
    <lineage>
        <taxon>Eukaryota</taxon>
        <taxon>Viridiplantae</taxon>
        <taxon>Chlorophyta</taxon>
        <taxon>core chlorophytes</taxon>
        <taxon>Chlorophyceae</taxon>
        <taxon>CS clade</taxon>
        <taxon>Chlamydomonadales</taxon>
        <taxon>Haematococcaceae</taxon>
        <taxon>Haematococcus</taxon>
    </lineage>
</organism>
<dbReference type="GO" id="GO:0031369">
    <property type="term" value="F:translation initiation factor binding"/>
    <property type="evidence" value="ECO:0007669"/>
    <property type="project" value="InterPro"/>
</dbReference>
<evidence type="ECO:0000256" key="3">
    <source>
        <dbReference type="ARBA" id="ARBA00022884"/>
    </source>
</evidence>